<keyword evidence="3" id="KW-1185">Reference proteome</keyword>
<proteinExistence type="predicted"/>
<feature type="chain" id="PRO_5031382426" description="Beta-glucuronidase C-terminal domain-containing protein" evidence="1">
    <location>
        <begin position="23"/>
        <end position="507"/>
    </location>
</feature>
<dbReference type="AlphaFoldDB" id="A0A7X1KDE7"/>
<dbReference type="PROSITE" id="PS51257">
    <property type="entry name" value="PROKAR_LIPOPROTEIN"/>
    <property type="match status" value="1"/>
</dbReference>
<dbReference type="SUPFAM" id="SSF51445">
    <property type="entry name" value="(Trans)glycosidases"/>
    <property type="match status" value="1"/>
</dbReference>
<feature type="signal peptide" evidence="1">
    <location>
        <begin position="1"/>
        <end position="22"/>
    </location>
</feature>
<dbReference type="InterPro" id="IPR017853">
    <property type="entry name" value="GH"/>
</dbReference>
<sequence length="507" mass="54006">MQVTRVKLWNILFVSALPLSLAACVSLRQPTNGLAPLPRVATVDERFLSYNVEMVEVTGGRFWAPYDGPKGEMYRMRPPTNLADRRLVAMARQLGPAYIRISGTWANSTYLPAPGEVVTSPPPGFNQVLTRDQWRGAVAFAAAVDAKIVTSFPASAGARHPDGSWNPEQAQRLLDLTREAGGEIHSAELFNEPTIPPHGAFPKGYGVADFARDFRIFKSWAAKAAPGMKLAGAGGTAEGTMMKHTPQSDSMGFLQSEDLLAANPGSLDIVTYHFYGNVSQRCGSSPSLKDTALSADWLDRTLIDANFYGAMRDRHEPGKPMWLNETAQAACGGSPWAQTFLDSFRFLNQMGALAQKSVQVVAHNTLAASDYGLIDQDTLKPRPNYWAAVLWKRTMGATVLAPPASPSPGLRLYAHCLPGKGGGVGLLAINTEASAQSLPLGTKGRSWVLTGQPLDTREVLVNGRVPALTASGNLSGLDGALLGASLTVPGQAIAFAALPGAGNPACR</sequence>
<evidence type="ECO:0000313" key="2">
    <source>
        <dbReference type="EMBL" id="MBC2653270.1"/>
    </source>
</evidence>
<name>A0A7X1KDE7_9SPHN</name>
<organism evidence="2 3">
    <name type="scientific">Novosphingobium aerophilum</name>
    <dbReference type="NCBI Taxonomy" id="2839843"/>
    <lineage>
        <taxon>Bacteria</taxon>
        <taxon>Pseudomonadati</taxon>
        <taxon>Pseudomonadota</taxon>
        <taxon>Alphaproteobacteria</taxon>
        <taxon>Sphingomonadales</taxon>
        <taxon>Sphingomonadaceae</taxon>
        <taxon>Novosphingobium</taxon>
    </lineage>
</organism>
<dbReference type="Gene3D" id="3.20.20.80">
    <property type="entry name" value="Glycosidases"/>
    <property type="match status" value="1"/>
</dbReference>
<gene>
    <name evidence="2" type="ORF">H7F49_16395</name>
</gene>
<dbReference type="Proteomes" id="UP000520156">
    <property type="component" value="Unassembled WGS sequence"/>
</dbReference>
<dbReference type="EMBL" id="JACLAU010000041">
    <property type="protein sequence ID" value="MBC2653270.1"/>
    <property type="molecule type" value="Genomic_DNA"/>
</dbReference>
<dbReference type="PANTHER" id="PTHR46145">
    <property type="entry name" value="HEPARANASE"/>
    <property type="match status" value="1"/>
</dbReference>
<evidence type="ECO:0000256" key="1">
    <source>
        <dbReference type="SAM" id="SignalP"/>
    </source>
</evidence>
<evidence type="ECO:0008006" key="4">
    <source>
        <dbReference type="Google" id="ProtNLM"/>
    </source>
</evidence>
<reference evidence="2 3" key="1">
    <citation type="submission" date="2020-08" db="EMBL/GenBank/DDBJ databases">
        <title>The genome sequence of Novosphingobium flavum 4Y4.</title>
        <authorList>
            <person name="Liu Y."/>
        </authorList>
    </citation>
    <scope>NUCLEOTIDE SEQUENCE [LARGE SCALE GENOMIC DNA]</scope>
    <source>
        <strain evidence="2 3">4Y4</strain>
    </source>
</reference>
<keyword evidence="1" id="KW-0732">Signal</keyword>
<accession>A0A7X1KDE7</accession>
<comment type="caution">
    <text evidence="2">The sequence shown here is derived from an EMBL/GenBank/DDBJ whole genome shotgun (WGS) entry which is preliminary data.</text>
</comment>
<protein>
    <recommendedName>
        <fullName evidence="4">Beta-glucuronidase C-terminal domain-containing protein</fullName>
    </recommendedName>
</protein>
<evidence type="ECO:0000313" key="3">
    <source>
        <dbReference type="Proteomes" id="UP000520156"/>
    </source>
</evidence>
<dbReference type="PANTHER" id="PTHR46145:SF4">
    <property type="entry name" value="HEPARANASE"/>
    <property type="match status" value="1"/>
</dbReference>